<comment type="subcellular location">
    <subcellularLocation>
        <location evidence="6">Cytoplasm</location>
    </subcellularLocation>
</comment>
<keyword evidence="2 6" id="KW-0698">rRNA processing</keyword>
<evidence type="ECO:0000313" key="8">
    <source>
        <dbReference type="Proteomes" id="UP000176336"/>
    </source>
</evidence>
<dbReference type="SUPFAM" id="SSF81799">
    <property type="entry name" value="Putative methyltransferase TM0872, insert domain"/>
    <property type="match status" value="1"/>
</dbReference>
<evidence type="ECO:0000313" key="7">
    <source>
        <dbReference type="EMBL" id="OGE19705.1"/>
    </source>
</evidence>
<dbReference type="Gene3D" id="3.40.50.150">
    <property type="entry name" value="Vaccinia Virus protein VP39"/>
    <property type="match status" value="1"/>
</dbReference>
<dbReference type="PANTHER" id="PTHR11265:SF0">
    <property type="entry name" value="12S RRNA N4-METHYLCYTIDINE METHYLTRANSFERASE"/>
    <property type="match status" value="1"/>
</dbReference>
<dbReference type="InterPro" id="IPR002903">
    <property type="entry name" value="RsmH"/>
</dbReference>
<name>A0A1F5ITK7_9BACT</name>
<dbReference type="GO" id="GO:0071424">
    <property type="term" value="F:rRNA (cytosine-N4-)-methyltransferase activity"/>
    <property type="evidence" value="ECO:0007669"/>
    <property type="project" value="UniProtKB-UniRule"/>
</dbReference>
<dbReference type="HAMAP" id="MF_01007">
    <property type="entry name" value="16SrRNA_methyltr_H"/>
    <property type="match status" value="1"/>
</dbReference>
<accession>A0A1F5ITK7</accession>
<dbReference type="InterPro" id="IPR029063">
    <property type="entry name" value="SAM-dependent_MTases_sf"/>
</dbReference>
<evidence type="ECO:0000256" key="1">
    <source>
        <dbReference type="ARBA" id="ARBA00010396"/>
    </source>
</evidence>
<keyword evidence="4 6" id="KW-0808">Transferase</keyword>
<dbReference type="EMBL" id="MFCR01000002">
    <property type="protein sequence ID" value="OGE19705.1"/>
    <property type="molecule type" value="Genomic_DNA"/>
</dbReference>
<evidence type="ECO:0000256" key="5">
    <source>
        <dbReference type="ARBA" id="ARBA00022691"/>
    </source>
</evidence>
<reference evidence="7 8" key="1">
    <citation type="journal article" date="2016" name="Nat. Commun.">
        <title>Thousands of microbial genomes shed light on interconnected biogeochemical processes in an aquifer system.</title>
        <authorList>
            <person name="Anantharaman K."/>
            <person name="Brown C.T."/>
            <person name="Hug L.A."/>
            <person name="Sharon I."/>
            <person name="Castelle C.J."/>
            <person name="Probst A.J."/>
            <person name="Thomas B.C."/>
            <person name="Singh A."/>
            <person name="Wilkins M.J."/>
            <person name="Karaoz U."/>
            <person name="Brodie E.L."/>
            <person name="Williams K.H."/>
            <person name="Hubbard S.S."/>
            <person name="Banfield J.F."/>
        </authorList>
    </citation>
    <scope>NUCLEOTIDE SEQUENCE [LARGE SCALE GENOMIC DNA]</scope>
</reference>
<comment type="caution">
    <text evidence="7">The sequence shown here is derived from an EMBL/GenBank/DDBJ whole genome shotgun (WGS) entry which is preliminary data.</text>
</comment>
<comment type="similarity">
    <text evidence="1 6">Belongs to the methyltransferase superfamily. RsmH family.</text>
</comment>
<keyword evidence="3 6" id="KW-0489">Methyltransferase</keyword>
<dbReference type="Pfam" id="PF01795">
    <property type="entry name" value="Methyltransf_5"/>
    <property type="match status" value="1"/>
</dbReference>
<proteinExistence type="inferred from homology"/>
<feature type="binding site" evidence="6">
    <location>
        <position position="147"/>
    </location>
    <ligand>
        <name>S-adenosyl-L-methionine</name>
        <dbReference type="ChEBI" id="CHEBI:59789"/>
    </ligand>
</feature>
<dbReference type="CDD" id="cd02440">
    <property type="entry name" value="AdoMet_MTases"/>
    <property type="match status" value="1"/>
</dbReference>
<keyword evidence="5 6" id="KW-0949">S-adenosyl-L-methionine</keyword>
<dbReference type="NCBIfam" id="TIGR00006">
    <property type="entry name" value="16S rRNA (cytosine(1402)-N(4))-methyltransferase RsmH"/>
    <property type="match status" value="1"/>
</dbReference>
<gene>
    <name evidence="6" type="primary">rsmH</name>
    <name evidence="7" type="ORF">A2871_03545</name>
</gene>
<feature type="binding site" evidence="6">
    <location>
        <position position="140"/>
    </location>
    <ligand>
        <name>S-adenosyl-L-methionine</name>
        <dbReference type="ChEBI" id="CHEBI:59789"/>
    </ligand>
</feature>
<evidence type="ECO:0000256" key="4">
    <source>
        <dbReference type="ARBA" id="ARBA00022679"/>
    </source>
</evidence>
<feature type="binding site" evidence="6">
    <location>
        <begin position="63"/>
        <end position="65"/>
    </location>
    <ligand>
        <name>S-adenosyl-L-methionine</name>
        <dbReference type="ChEBI" id="CHEBI:59789"/>
    </ligand>
</feature>
<comment type="catalytic activity">
    <reaction evidence="6">
        <text>cytidine(1402) in 16S rRNA + S-adenosyl-L-methionine = N(4)-methylcytidine(1402) in 16S rRNA + S-adenosyl-L-homocysteine + H(+)</text>
        <dbReference type="Rhea" id="RHEA:42928"/>
        <dbReference type="Rhea" id="RHEA-COMP:10286"/>
        <dbReference type="Rhea" id="RHEA-COMP:10287"/>
        <dbReference type="ChEBI" id="CHEBI:15378"/>
        <dbReference type="ChEBI" id="CHEBI:57856"/>
        <dbReference type="ChEBI" id="CHEBI:59789"/>
        <dbReference type="ChEBI" id="CHEBI:74506"/>
        <dbReference type="ChEBI" id="CHEBI:82748"/>
        <dbReference type="EC" id="2.1.1.199"/>
    </reaction>
</comment>
<comment type="function">
    <text evidence="6">Specifically methylates the N4 position of cytidine in position 1402 (C1402) of 16S rRNA.</text>
</comment>
<sequence>MKGFHKSVLLKEAVGALIPARLSQDGLVGTGSPRYRSGEAGGNDCHAPERHMAWYLDCTLGDGGHSIEIIVAGGKVIGMDVDPEALKRARQRFNSLGIKENKYKLVQGNFRDVENLILQTDTAGQIFAGAKSDLAGAIFDLGVSSLQLETPQRGFSFAREGPLDMRMDPGLGIKAADLLKALSRKELYELFTSLGEEKYSWRLADVVVRAREVAPFTTTSELAEKVSHFVRPSRTSRDKHPATRVFQALRMAVNDELGALQEGLEKVKNLIKRDGRIVVISFHSLEDRIVKNTFKQWEETGVGEILTKKPLVPTDLEIADNPRSRSAKMRVFKII</sequence>
<dbReference type="GO" id="GO:0070475">
    <property type="term" value="P:rRNA base methylation"/>
    <property type="evidence" value="ECO:0007669"/>
    <property type="project" value="UniProtKB-UniRule"/>
</dbReference>
<organism evidence="7 8">
    <name type="scientific">Candidatus Daviesbacteria bacterium RIFCSPHIGHO2_01_FULL_41_23</name>
    <dbReference type="NCBI Taxonomy" id="1797764"/>
    <lineage>
        <taxon>Bacteria</taxon>
        <taxon>Candidatus Daviesiibacteriota</taxon>
    </lineage>
</organism>
<keyword evidence="6" id="KW-0963">Cytoplasm</keyword>
<protein>
    <recommendedName>
        <fullName evidence="6">Ribosomal RNA small subunit methyltransferase H</fullName>
        <ecNumber evidence="6">2.1.1.199</ecNumber>
    </recommendedName>
    <alternativeName>
        <fullName evidence="6">16S rRNA m(4)C1402 methyltransferase</fullName>
    </alternativeName>
    <alternativeName>
        <fullName evidence="6">rRNA (cytosine-N(4)-)-methyltransferase RsmH</fullName>
    </alternativeName>
</protein>
<dbReference type="Gene3D" id="1.10.150.170">
    <property type="entry name" value="Putative methyltransferase TM0872, insert domain"/>
    <property type="match status" value="1"/>
</dbReference>
<dbReference type="InterPro" id="IPR023397">
    <property type="entry name" value="SAM-dep_MeTrfase_MraW_recog"/>
</dbReference>
<dbReference type="Proteomes" id="UP000176336">
    <property type="component" value="Unassembled WGS sequence"/>
</dbReference>
<feature type="binding site" evidence="6">
    <location>
        <position position="80"/>
    </location>
    <ligand>
        <name>S-adenosyl-L-methionine</name>
        <dbReference type="ChEBI" id="CHEBI:59789"/>
    </ligand>
</feature>
<evidence type="ECO:0000256" key="3">
    <source>
        <dbReference type="ARBA" id="ARBA00022603"/>
    </source>
</evidence>
<dbReference type="EC" id="2.1.1.199" evidence="6"/>
<feature type="binding site" evidence="6">
    <location>
        <position position="110"/>
    </location>
    <ligand>
        <name>S-adenosyl-L-methionine</name>
        <dbReference type="ChEBI" id="CHEBI:59789"/>
    </ligand>
</feature>
<dbReference type="GO" id="GO:0005737">
    <property type="term" value="C:cytoplasm"/>
    <property type="evidence" value="ECO:0007669"/>
    <property type="project" value="UniProtKB-SubCell"/>
</dbReference>
<dbReference type="AlphaFoldDB" id="A0A1F5ITK7"/>
<dbReference type="PIRSF" id="PIRSF004486">
    <property type="entry name" value="MraW"/>
    <property type="match status" value="1"/>
</dbReference>
<dbReference type="SUPFAM" id="SSF53335">
    <property type="entry name" value="S-adenosyl-L-methionine-dependent methyltransferases"/>
    <property type="match status" value="1"/>
</dbReference>
<dbReference type="PANTHER" id="PTHR11265">
    <property type="entry name" value="S-ADENOSYL-METHYLTRANSFERASE MRAW"/>
    <property type="match status" value="1"/>
</dbReference>
<evidence type="ECO:0000256" key="6">
    <source>
        <dbReference type="HAMAP-Rule" id="MF_01007"/>
    </source>
</evidence>
<evidence type="ECO:0000256" key="2">
    <source>
        <dbReference type="ARBA" id="ARBA00022552"/>
    </source>
</evidence>